<protein>
    <submittedName>
        <fullName evidence="3">ARAD1B03542p</fullName>
    </submittedName>
</protein>
<evidence type="ECO:0000313" key="3">
    <source>
        <dbReference type="EMBL" id="CDP36023.1"/>
    </source>
</evidence>
<evidence type="ECO:0000256" key="1">
    <source>
        <dbReference type="SAM" id="MobiDB-lite"/>
    </source>
</evidence>
<dbReference type="EMBL" id="HG937692">
    <property type="protein sequence ID" value="CDP36023.1"/>
    <property type="molecule type" value="Genomic_DNA"/>
</dbReference>
<dbReference type="GO" id="GO:0004439">
    <property type="term" value="F:phosphatidylinositol-4,5-bisphosphate 5-phosphatase activity"/>
    <property type="evidence" value="ECO:0007669"/>
    <property type="project" value="TreeGrafter"/>
</dbReference>
<dbReference type="SMART" id="SM00128">
    <property type="entry name" value="IPPc"/>
    <property type="match status" value="1"/>
</dbReference>
<feature type="compositionally biased region" description="Polar residues" evidence="1">
    <location>
        <begin position="242"/>
        <end position="252"/>
    </location>
</feature>
<feature type="compositionally biased region" description="Low complexity" evidence="1">
    <location>
        <begin position="87"/>
        <end position="111"/>
    </location>
</feature>
<dbReference type="PANTHER" id="PTHR11200">
    <property type="entry name" value="INOSITOL 5-PHOSPHATASE"/>
    <property type="match status" value="1"/>
</dbReference>
<name>A0A060T4Y1_BLAAD</name>
<dbReference type="AlphaFoldDB" id="A0A060T4Y1"/>
<dbReference type="Gene3D" id="2.130.10.10">
    <property type="entry name" value="YVTN repeat-like/Quinoprotein amine dehydrogenase"/>
    <property type="match status" value="1"/>
</dbReference>
<dbReference type="InterPro" id="IPR000300">
    <property type="entry name" value="IPPc"/>
</dbReference>
<feature type="compositionally biased region" description="Low complexity" evidence="1">
    <location>
        <begin position="342"/>
        <end position="357"/>
    </location>
</feature>
<dbReference type="PhylomeDB" id="A0A060T4Y1"/>
<feature type="compositionally biased region" description="Polar residues" evidence="1">
    <location>
        <begin position="163"/>
        <end position="174"/>
    </location>
</feature>
<evidence type="ECO:0000259" key="2">
    <source>
        <dbReference type="SMART" id="SM00128"/>
    </source>
</evidence>
<dbReference type="Pfam" id="PF22669">
    <property type="entry name" value="Exo_endo_phos2"/>
    <property type="match status" value="1"/>
</dbReference>
<dbReference type="SUPFAM" id="SSF56219">
    <property type="entry name" value="DNase I-like"/>
    <property type="match status" value="1"/>
</dbReference>
<accession>A0A060T4Y1</accession>
<dbReference type="InterPro" id="IPR036322">
    <property type="entry name" value="WD40_repeat_dom_sf"/>
</dbReference>
<reference evidence="3" key="1">
    <citation type="submission" date="2014-02" db="EMBL/GenBank/DDBJ databases">
        <authorList>
            <person name="Genoscope - CEA"/>
        </authorList>
    </citation>
    <scope>NUCLEOTIDE SEQUENCE</scope>
    <source>
        <strain evidence="3">LS3</strain>
    </source>
</reference>
<dbReference type="InterPro" id="IPR015943">
    <property type="entry name" value="WD40/YVTN_repeat-like_dom_sf"/>
</dbReference>
<gene>
    <name evidence="3" type="ORF">GNLVRS02_ARAD1B03542g</name>
</gene>
<dbReference type="GO" id="GO:0046856">
    <property type="term" value="P:phosphatidylinositol dephosphorylation"/>
    <property type="evidence" value="ECO:0007669"/>
    <property type="project" value="InterPro"/>
</dbReference>
<feature type="domain" description="Inositol polyphosphate-related phosphatase" evidence="2">
    <location>
        <begin position="757"/>
        <end position="1101"/>
    </location>
</feature>
<feature type="compositionally biased region" description="Low complexity" evidence="1">
    <location>
        <begin position="149"/>
        <end position="162"/>
    </location>
</feature>
<organism evidence="3">
    <name type="scientific">Blastobotrys adeninivorans</name>
    <name type="common">Yeast</name>
    <name type="synonym">Arxula adeninivorans</name>
    <dbReference type="NCBI Taxonomy" id="409370"/>
    <lineage>
        <taxon>Eukaryota</taxon>
        <taxon>Fungi</taxon>
        <taxon>Dikarya</taxon>
        <taxon>Ascomycota</taxon>
        <taxon>Saccharomycotina</taxon>
        <taxon>Dipodascomycetes</taxon>
        <taxon>Dipodascales</taxon>
        <taxon>Trichomonascaceae</taxon>
        <taxon>Blastobotrys</taxon>
    </lineage>
</organism>
<dbReference type="InterPro" id="IPR046985">
    <property type="entry name" value="IP5"/>
</dbReference>
<dbReference type="InterPro" id="IPR036691">
    <property type="entry name" value="Endo/exonu/phosph_ase_sf"/>
</dbReference>
<sequence>MDQSSLPSVGDVKSRWEQLANGDDNMPSPRPVRPINIKEDSGDAVPQIPWDTKPVPGGPAVQEKKPKPPVAPKPARLSADARKMSAGTPKGNPVGPVGTPGAATGTPSTPGIVVESPAEHQADTNEATAKVPPPVPPHRSTTPAGRTGSPPAAMTPTTSSPMLSPNSIDATLKSTAKMAPPPPPSRARSPVRGAGVGTSSEKQGPPPPPPRGSRSATPTTPGDRPSDDYFSRSHTSPRHNTDGTSGPSTNGNGLNGHFDGMRSPTDLAQVRPQSPSRIESPPPLPPRRTDTSASSSTPNLLAAPELPPRPSRSLSPALRTPMLSPAVESVSSQNFTPPAPAPASASTVSSAPSVPVAPAVPPAPSSSTGSLLASPMPESMSTPPLTTDDFDASAPVSRKNSADETCGDGYPDSSQANRRAPIFEGVLHEITTKAEVKAVANYGNLLCVSASATQVHDVYTGQVVWSLSHPDTKVTAIAFKPLQTKDPENHGRVLWLGTKDGQIWEVSIDSPGVLAKRANAHLTPIVLIQGQADQIWTVSEDGKVCVWPNDLTAIPKSYRATPNFKAVTGAGSQLWIGRNKQTNIYQPSMDPQSQFILTPRPIPAVPNLSGRQIGEFSCAGRLPSCPDLVFFGHEDGAITTYSQSKMATVESINVSLYKICAIRGIGRYLWIGLKNGHILVCDVQQRPWRVMKEWKAHDGPVLEIHGFDASLWQSNNGMLPVVSFSTGNTVCIWDGLLKHDWIERDMQVHDEEYCTFNDISVRLLTWNAGAAKPQDLERNEVDNSFLRDLVTCHGEDLPDVFVFGFQELVELDNKSVTAKTMLSKRKKENKEVSTSSHISGQYKAWQDRLFFTLANFLAEPYKLVHSNNMVGLFTCVFVKNSLVPRIRGVQSSAVKTGLGGLHGNKGGLAVRLIVDDSSLCFVNCHLAAGQSSAPQRNKDIETILETQFLQSDVNSQFTGKGIFVNGGDGTMILDHEICFFSGDMNYRINMQRLQAMKAIQSNDFEKLLENDQLHVQLKRNPGMRLRKFQEAPIRFAPTYKFDVGTDDYDTSEKKRVPAWCDRIFYRGGSRVAQLDYRSHTVRVSDHRPVSGLFTVQVKTIDGKKRNEAYKGCLERWRQNLDHAVQNSRWDASY</sequence>
<dbReference type="SUPFAM" id="SSF50978">
    <property type="entry name" value="WD40 repeat-like"/>
    <property type="match status" value="1"/>
</dbReference>
<dbReference type="PANTHER" id="PTHR11200:SF240">
    <property type="entry name" value="INOSITOL POLYPHOSPHATE 5-PHOSPHATASE C9G1.10C-RELATED"/>
    <property type="match status" value="1"/>
</dbReference>
<proteinExistence type="predicted"/>
<reference evidence="3" key="2">
    <citation type="submission" date="2014-06" db="EMBL/GenBank/DDBJ databases">
        <title>The complete genome of Blastobotrys (Arxula) adeninivorans LS3 - a yeast of biotechnological interest.</title>
        <authorList>
            <person name="Kunze G."/>
            <person name="Gaillardin C."/>
            <person name="Czernicka M."/>
            <person name="Durrens P."/>
            <person name="Martin T."/>
            <person name="Boer E."/>
            <person name="Gabaldon T."/>
            <person name="Cruz J."/>
            <person name="Talla E."/>
            <person name="Marck C."/>
            <person name="Goffeau A."/>
            <person name="Barbe V."/>
            <person name="Baret P."/>
            <person name="Baronian K."/>
            <person name="Beier S."/>
            <person name="Bleykasten C."/>
            <person name="Bode R."/>
            <person name="Casaregola S."/>
            <person name="Despons L."/>
            <person name="Fairhead C."/>
            <person name="Giersberg M."/>
            <person name="Gierski P."/>
            <person name="Hahnel U."/>
            <person name="Hartmann A."/>
            <person name="Jankowska D."/>
            <person name="Jubin C."/>
            <person name="Jung P."/>
            <person name="Lafontaine I."/>
            <person name="Leh-Louis V."/>
            <person name="Lemaire M."/>
            <person name="Marcet-Houben M."/>
            <person name="Mascher M."/>
            <person name="Morel G."/>
            <person name="Richard G.-F."/>
            <person name="Riechen J."/>
            <person name="Sacerdot C."/>
            <person name="Sarkar A."/>
            <person name="Savel G."/>
            <person name="Schacherer J."/>
            <person name="Sherman D."/>
            <person name="Straub M.-L."/>
            <person name="Stein N."/>
            <person name="Thierry A."/>
            <person name="Trautwein-Schult A."/>
            <person name="Westhof E."/>
            <person name="Worch S."/>
            <person name="Dujon B."/>
            <person name="Souciet J.-L."/>
            <person name="Wincker P."/>
            <person name="Scholz U."/>
            <person name="Neuveglise N."/>
        </authorList>
    </citation>
    <scope>NUCLEOTIDE SEQUENCE</scope>
    <source>
        <strain evidence="3">LS3</strain>
    </source>
</reference>
<dbReference type="Gene3D" id="3.60.10.10">
    <property type="entry name" value="Endonuclease/exonuclease/phosphatase"/>
    <property type="match status" value="1"/>
</dbReference>
<feature type="compositionally biased region" description="Low complexity" evidence="1">
    <location>
        <begin position="212"/>
        <end position="221"/>
    </location>
</feature>
<feature type="region of interest" description="Disordered" evidence="1">
    <location>
        <begin position="1"/>
        <end position="417"/>
    </location>
</feature>